<dbReference type="eggNOG" id="ENOG502S3B7">
    <property type="taxonomic scope" value="Eukaryota"/>
</dbReference>
<dbReference type="EMBL" id="JH712117">
    <property type="protein sequence ID" value="EFO24285.1"/>
    <property type="molecule type" value="Genomic_DNA"/>
</dbReference>
<evidence type="ECO:0000313" key="2">
    <source>
        <dbReference type="Proteomes" id="UP000095285"/>
    </source>
</evidence>
<accession>A0A1S0U2X6</accession>
<dbReference type="PANTHER" id="PTHR34401">
    <property type="entry name" value="PROTEIN CBG12388-RELATED"/>
    <property type="match status" value="1"/>
</dbReference>
<evidence type="ECO:0000313" key="3">
    <source>
        <dbReference type="WBParaSite" id="EN70_9903"/>
    </source>
</evidence>
<protein>
    <submittedName>
        <fullName evidence="3">DB domain-containing protein</fullName>
    </submittedName>
</protein>
<dbReference type="WBParaSite" id="EN70_9903">
    <property type="protein sequence ID" value="EN70_9903"/>
    <property type="gene ID" value="EN70_9903"/>
</dbReference>
<dbReference type="GeneID" id="9941601"/>
<dbReference type="OMA" id="CADQCQN"/>
<proteinExistence type="predicted"/>
<dbReference type="KEGG" id="loa:LOAG_04202"/>
<organism evidence="2 3">
    <name type="scientific">Loa loa</name>
    <name type="common">Eye worm</name>
    <name type="synonym">Filaria loa</name>
    <dbReference type="NCBI Taxonomy" id="7209"/>
    <lineage>
        <taxon>Eukaryota</taxon>
        <taxon>Metazoa</taxon>
        <taxon>Ecdysozoa</taxon>
        <taxon>Nematoda</taxon>
        <taxon>Chromadorea</taxon>
        <taxon>Rhabditida</taxon>
        <taxon>Spirurina</taxon>
        <taxon>Spiruromorpha</taxon>
        <taxon>Filarioidea</taxon>
        <taxon>Onchocercidae</taxon>
        <taxon>Loa</taxon>
    </lineage>
</organism>
<dbReference type="FunCoup" id="A0A1I7W5J1">
    <property type="interactions" value="167"/>
</dbReference>
<name>A0A1I7W5J1_LOALO</name>
<keyword evidence="2" id="KW-1185">Reference proteome</keyword>
<evidence type="ECO:0000313" key="1">
    <source>
        <dbReference type="EMBL" id="EFO24285.1"/>
    </source>
</evidence>
<dbReference type="CTD" id="9941601"/>
<dbReference type="AlphaFoldDB" id="A0A1I7W5J1"/>
<sequence>MIVGEQMVRQCKCDEVAPCIKAAEEAFVPCADNCQKFITTIGGNYQQIRNCFMKKKPIIDKAMKCSRDSFPDACTRGTPKMIPRRYAKGIEIAAVNAINKELQKMGISDQLTTVFAQGRRFFKCSQSCMKKKLGKCATGCGLNLPSDNVVIQTVKTCGVRSGIQTSAVQELCFCIEKAGIRQLAGICPRIRIFETKH</sequence>
<accession>A0A1I7W5J1</accession>
<dbReference type="PANTHER" id="PTHR34401:SF3">
    <property type="entry name" value="DB DOMAIN-CONTAINING PROTEIN"/>
    <property type="match status" value="1"/>
</dbReference>
<reference evidence="3" key="2">
    <citation type="submission" date="2016-11" db="UniProtKB">
        <authorList>
            <consortium name="WormBaseParasite"/>
        </authorList>
    </citation>
    <scope>IDENTIFICATION</scope>
</reference>
<reference evidence="1 2" key="1">
    <citation type="submission" date="2012-04" db="EMBL/GenBank/DDBJ databases">
        <title>The Genome Sequence of Loa loa.</title>
        <authorList>
            <consortium name="The Broad Institute Genome Sequencing Platform"/>
            <consortium name="Broad Institute Genome Sequencing Center for Infectious Disease"/>
            <person name="Nutman T.B."/>
            <person name="Fink D.L."/>
            <person name="Russ C."/>
            <person name="Young S."/>
            <person name="Zeng Q."/>
            <person name="Gargeya S."/>
            <person name="Alvarado L."/>
            <person name="Berlin A."/>
            <person name="Chapman S.B."/>
            <person name="Chen Z."/>
            <person name="Freedman E."/>
            <person name="Gellesch M."/>
            <person name="Goldberg J."/>
            <person name="Griggs A."/>
            <person name="Gujja S."/>
            <person name="Heilman E.R."/>
            <person name="Heiman D."/>
            <person name="Howarth C."/>
            <person name="Mehta T."/>
            <person name="Neiman D."/>
            <person name="Pearson M."/>
            <person name="Roberts A."/>
            <person name="Saif S."/>
            <person name="Shea T."/>
            <person name="Shenoy N."/>
            <person name="Sisk P."/>
            <person name="Stolte C."/>
            <person name="Sykes S."/>
            <person name="White J."/>
            <person name="Yandava C."/>
            <person name="Haas B."/>
            <person name="Henn M.R."/>
            <person name="Nusbaum C."/>
            <person name="Birren B."/>
        </authorList>
    </citation>
    <scope>NUCLEOTIDE SEQUENCE [LARGE SCALE GENOMIC DNA]</scope>
</reference>
<gene>
    <name evidence="1 3" type="ORF">LOAG_04202</name>
</gene>
<dbReference type="Proteomes" id="UP000095285">
    <property type="component" value="Unassembled WGS sequence"/>
</dbReference>
<dbReference type="OrthoDB" id="5833681at2759"/>
<dbReference type="RefSeq" id="XP_003139787.1">
    <property type="nucleotide sequence ID" value="XM_003139739.1"/>
</dbReference>